<keyword evidence="6" id="KW-1015">Disulfide bond</keyword>
<keyword evidence="7" id="KW-0732">Signal</keyword>
<dbReference type="PANTHER" id="PTHR12411">
    <property type="entry name" value="CYSTEINE PROTEASE FAMILY C1-RELATED"/>
    <property type="match status" value="1"/>
</dbReference>
<feature type="signal peptide" evidence="7">
    <location>
        <begin position="1"/>
        <end position="20"/>
    </location>
</feature>
<evidence type="ECO:0000256" key="6">
    <source>
        <dbReference type="ARBA" id="ARBA00023157"/>
    </source>
</evidence>
<feature type="domain" description="Cathepsin propeptide inhibitor" evidence="9">
    <location>
        <begin position="241"/>
        <end position="297"/>
    </location>
</feature>
<dbReference type="InterPro" id="IPR013128">
    <property type="entry name" value="Peptidase_C1A"/>
</dbReference>
<dbReference type="AlphaFoldDB" id="A0AA35WUM1"/>
<feature type="domain" description="Peptidase C1A papain C-terminal" evidence="8">
    <location>
        <begin position="322"/>
        <end position="539"/>
    </location>
</feature>
<keyword evidence="3" id="KW-0378">Hydrolase</keyword>
<evidence type="ECO:0000313" key="11">
    <source>
        <dbReference type="Proteomes" id="UP001174909"/>
    </source>
</evidence>
<dbReference type="InterPro" id="IPR038765">
    <property type="entry name" value="Papain-like_cys_pep_sf"/>
</dbReference>
<dbReference type="PROSITE" id="PS00139">
    <property type="entry name" value="THIOL_PROTEASE_CYS"/>
    <property type="match status" value="1"/>
</dbReference>
<evidence type="ECO:0000256" key="1">
    <source>
        <dbReference type="ARBA" id="ARBA00008455"/>
    </source>
</evidence>
<dbReference type="EMBL" id="CASHTH010002730">
    <property type="protein sequence ID" value="CAI8034433.1"/>
    <property type="molecule type" value="Genomic_DNA"/>
</dbReference>
<keyword evidence="4" id="KW-0788">Thiol protease</keyword>
<dbReference type="Pfam" id="PF00112">
    <property type="entry name" value="Peptidase_C1"/>
    <property type="match status" value="1"/>
</dbReference>
<dbReference type="GO" id="GO:0008234">
    <property type="term" value="F:cysteine-type peptidase activity"/>
    <property type="evidence" value="ECO:0007669"/>
    <property type="project" value="UniProtKB-KW"/>
</dbReference>
<dbReference type="FunFam" id="3.90.70.10:FF:000087">
    <property type="entry name" value="Counting factor associated protein D"/>
    <property type="match status" value="1"/>
</dbReference>
<dbReference type="SMART" id="SM00645">
    <property type="entry name" value="Pept_C1"/>
    <property type="match status" value="1"/>
</dbReference>
<dbReference type="Proteomes" id="UP001174909">
    <property type="component" value="Unassembled WGS sequence"/>
</dbReference>
<name>A0AA35WUM1_GEOBA</name>
<dbReference type="SUPFAM" id="SSF54001">
    <property type="entry name" value="Cysteine proteinases"/>
    <property type="match status" value="1"/>
</dbReference>
<evidence type="ECO:0000256" key="4">
    <source>
        <dbReference type="ARBA" id="ARBA00022807"/>
    </source>
</evidence>
<organism evidence="10 11">
    <name type="scientific">Geodia barretti</name>
    <name type="common">Barrett's horny sponge</name>
    <dbReference type="NCBI Taxonomy" id="519541"/>
    <lineage>
        <taxon>Eukaryota</taxon>
        <taxon>Metazoa</taxon>
        <taxon>Porifera</taxon>
        <taxon>Demospongiae</taxon>
        <taxon>Heteroscleromorpha</taxon>
        <taxon>Tetractinellida</taxon>
        <taxon>Astrophorina</taxon>
        <taxon>Geodiidae</taxon>
        <taxon>Geodia</taxon>
    </lineage>
</organism>
<accession>A0AA35WUM1</accession>
<dbReference type="InterPro" id="IPR000668">
    <property type="entry name" value="Peptidase_C1A_C"/>
</dbReference>
<evidence type="ECO:0000256" key="3">
    <source>
        <dbReference type="ARBA" id="ARBA00022801"/>
    </source>
</evidence>
<gene>
    <name evidence="10" type="ORF">GBAR_LOCUS19385</name>
</gene>
<keyword evidence="2" id="KW-0645">Protease</keyword>
<feature type="chain" id="PRO_5041463096" evidence="7">
    <location>
        <begin position="21"/>
        <end position="541"/>
    </location>
</feature>
<dbReference type="GO" id="GO:0006508">
    <property type="term" value="P:proteolysis"/>
    <property type="evidence" value="ECO:0007669"/>
    <property type="project" value="UniProtKB-KW"/>
</dbReference>
<dbReference type="PROSITE" id="PS00640">
    <property type="entry name" value="THIOL_PROTEASE_ASN"/>
    <property type="match status" value="1"/>
</dbReference>
<dbReference type="CDD" id="cd02248">
    <property type="entry name" value="Peptidase_C1A"/>
    <property type="match status" value="1"/>
</dbReference>
<proteinExistence type="inferred from homology"/>
<protein>
    <submittedName>
        <fullName evidence="10">Counting factor associated protein D</fullName>
    </submittedName>
</protein>
<evidence type="ECO:0000259" key="9">
    <source>
        <dbReference type="SMART" id="SM00848"/>
    </source>
</evidence>
<dbReference type="InterPro" id="IPR025661">
    <property type="entry name" value="Pept_asp_AS"/>
</dbReference>
<evidence type="ECO:0000256" key="2">
    <source>
        <dbReference type="ARBA" id="ARBA00022670"/>
    </source>
</evidence>
<evidence type="ECO:0000259" key="8">
    <source>
        <dbReference type="SMART" id="SM00645"/>
    </source>
</evidence>
<dbReference type="InterPro" id="IPR000169">
    <property type="entry name" value="Pept_cys_AS"/>
</dbReference>
<comment type="similarity">
    <text evidence="1">Belongs to the peptidase C1 family.</text>
</comment>
<comment type="caution">
    <text evidence="10">The sequence shown here is derived from an EMBL/GenBank/DDBJ whole genome shotgun (WGS) entry which is preliminary data.</text>
</comment>
<dbReference type="SMART" id="SM00848">
    <property type="entry name" value="Inhibitor_I29"/>
    <property type="match status" value="1"/>
</dbReference>
<sequence length="541" mass="60629">MAGCLKIAAIIVFYASFAAALEFPSAYYAKGHIYLPYGDIAEPFEAWVDMKSGKSRMDTYNGTSKIINRQDEGNYGMMYKIVPVTTESVANKISCFKLGGFKGVPVVPQGVLPNATLYKYVTDMEYEGLKVSVYISYFTDNDRSNNYTLLIRKDNSHPVVLHFLGYDRLFGSHYDEYDIVYTDFMASTPDPSVFEIQKGFQCGAFPGPGANNPMSENPLFELVGARSYSHIEQQSRVAAEFELFAKKHGKQYTHQKEFSQKHASFAKNFRYINAMNRQNLTYKLAVNHMADYSEVDFRTLRGVIKTSDSLRQDVVQKSKKSLPLQWDWRLQGAVTPVKDQGICGSCWSFGTTGTLEGSLFIKHNKLISLSEQCLVDCSWGFGNNGCDGGESERAYEWIMKSECLPTESSYGQYLMQDGFCRVNESECGVQITNWHNTPQGNVQALVEAIYNNGPISVAIDASHLSFAFYSHGVYFEPKCGSTPDDLDHQVLAVGYGDLEEIPYILVKNSWSTHWGNDGYILMSQKDNNCGIATDASYADVI</sequence>
<keyword evidence="11" id="KW-1185">Reference proteome</keyword>
<evidence type="ECO:0000256" key="5">
    <source>
        <dbReference type="ARBA" id="ARBA00023145"/>
    </source>
</evidence>
<dbReference type="InterPro" id="IPR039417">
    <property type="entry name" value="Peptidase_C1A_papain-like"/>
</dbReference>
<keyword evidence="5" id="KW-0865">Zymogen</keyword>
<evidence type="ECO:0000256" key="7">
    <source>
        <dbReference type="SAM" id="SignalP"/>
    </source>
</evidence>
<dbReference type="Pfam" id="PF08246">
    <property type="entry name" value="Inhibitor_I29"/>
    <property type="match status" value="1"/>
</dbReference>
<dbReference type="Gene3D" id="3.90.70.10">
    <property type="entry name" value="Cysteine proteinases"/>
    <property type="match status" value="1"/>
</dbReference>
<reference evidence="10" key="1">
    <citation type="submission" date="2023-03" db="EMBL/GenBank/DDBJ databases">
        <authorList>
            <person name="Steffen K."/>
            <person name="Cardenas P."/>
        </authorList>
    </citation>
    <scope>NUCLEOTIDE SEQUENCE</scope>
</reference>
<dbReference type="PRINTS" id="PR00705">
    <property type="entry name" value="PAPAIN"/>
</dbReference>
<evidence type="ECO:0000313" key="10">
    <source>
        <dbReference type="EMBL" id="CAI8034433.1"/>
    </source>
</evidence>
<dbReference type="InterPro" id="IPR013201">
    <property type="entry name" value="Prot_inhib_I29"/>
</dbReference>